<dbReference type="Pfam" id="PF17932">
    <property type="entry name" value="TetR_C_24"/>
    <property type="match status" value="1"/>
</dbReference>
<keyword evidence="2 4" id="KW-0238">DNA-binding</keyword>
<evidence type="ECO:0000313" key="6">
    <source>
        <dbReference type="EMBL" id="NMN95934.1"/>
    </source>
</evidence>
<reference evidence="6 7" key="1">
    <citation type="submission" date="2019-05" db="EMBL/GenBank/DDBJ databases">
        <authorList>
            <person name="Lee S.D."/>
        </authorList>
    </citation>
    <scope>NUCLEOTIDE SEQUENCE [LARGE SCALE GENOMIC DNA]</scope>
    <source>
        <strain evidence="6 7">YC2-7</strain>
    </source>
</reference>
<name>A0A848KFM6_9NOCA</name>
<keyword evidence="7" id="KW-1185">Reference proteome</keyword>
<dbReference type="RefSeq" id="WP_169587365.1">
    <property type="nucleotide sequence ID" value="NZ_VCQU01000004.1"/>
</dbReference>
<dbReference type="Gene3D" id="1.10.10.60">
    <property type="entry name" value="Homeodomain-like"/>
    <property type="match status" value="1"/>
</dbReference>
<dbReference type="SUPFAM" id="SSF48498">
    <property type="entry name" value="Tetracyclin repressor-like, C-terminal domain"/>
    <property type="match status" value="1"/>
</dbReference>
<dbReference type="SUPFAM" id="SSF46689">
    <property type="entry name" value="Homeodomain-like"/>
    <property type="match status" value="1"/>
</dbReference>
<sequence length="202" mass="22394">MTQPRRGRPPAQDSADTRDRIIEAATELFATKGFHGTGVAEIGTRADVQRGALYYHIKSKEDLLWGILRDYTNVLLAEAEAVSATDDDPTTKLHNLIRSHVTLIVKYQREVGIQIKDSGALTGGSAAQLQELRDRVQQQWQQVLDDGCATGDFRTNDHVITNSLLGLVNMVWFWYRPGGSSTPTEIAHMIAAMVFDGITTRN</sequence>
<gene>
    <name evidence="6" type="ORF">FGL95_12910</name>
</gene>
<dbReference type="PANTHER" id="PTHR30055:SF234">
    <property type="entry name" value="HTH-TYPE TRANSCRIPTIONAL REGULATOR BETI"/>
    <property type="match status" value="1"/>
</dbReference>
<dbReference type="InterPro" id="IPR041490">
    <property type="entry name" value="KstR2_TetR_C"/>
</dbReference>
<dbReference type="GO" id="GO:0003700">
    <property type="term" value="F:DNA-binding transcription factor activity"/>
    <property type="evidence" value="ECO:0007669"/>
    <property type="project" value="TreeGrafter"/>
</dbReference>
<dbReference type="PROSITE" id="PS50977">
    <property type="entry name" value="HTH_TETR_2"/>
    <property type="match status" value="1"/>
</dbReference>
<evidence type="ECO:0000313" key="7">
    <source>
        <dbReference type="Proteomes" id="UP000535543"/>
    </source>
</evidence>
<keyword evidence="3" id="KW-0804">Transcription</keyword>
<feature type="domain" description="HTH tetR-type" evidence="5">
    <location>
        <begin position="15"/>
        <end position="75"/>
    </location>
</feature>
<evidence type="ECO:0000256" key="2">
    <source>
        <dbReference type="ARBA" id="ARBA00023125"/>
    </source>
</evidence>
<organism evidence="6 7">
    <name type="scientific">Antrihabitans stalactiti</name>
    <dbReference type="NCBI Taxonomy" id="2584121"/>
    <lineage>
        <taxon>Bacteria</taxon>
        <taxon>Bacillati</taxon>
        <taxon>Actinomycetota</taxon>
        <taxon>Actinomycetes</taxon>
        <taxon>Mycobacteriales</taxon>
        <taxon>Nocardiaceae</taxon>
        <taxon>Antrihabitans</taxon>
    </lineage>
</organism>
<dbReference type="EMBL" id="VCQU01000004">
    <property type="protein sequence ID" value="NMN95934.1"/>
    <property type="molecule type" value="Genomic_DNA"/>
</dbReference>
<accession>A0A848KFM6</accession>
<protein>
    <submittedName>
        <fullName evidence="6">TetR/AcrR family transcriptional regulator</fullName>
    </submittedName>
</protein>
<comment type="caution">
    <text evidence="6">The sequence shown here is derived from an EMBL/GenBank/DDBJ whole genome shotgun (WGS) entry which is preliminary data.</text>
</comment>
<dbReference type="PANTHER" id="PTHR30055">
    <property type="entry name" value="HTH-TYPE TRANSCRIPTIONAL REGULATOR RUTR"/>
    <property type="match status" value="1"/>
</dbReference>
<dbReference type="Pfam" id="PF00440">
    <property type="entry name" value="TetR_N"/>
    <property type="match status" value="1"/>
</dbReference>
<proteinExistence type="predicted"/>
<dbReference type="Gene3D" id="1.10.357.10">
    <property type="entry name" value="Tetracycline Repressor, domain 2"/>
    <property type="match status" value="1"/>
</dbReference>
<reference evidence="6 7" key="2">
    <citation type="submission" date="2020-06" db="EMBL/GenBank/DDBJ databases">
        <title>Antribacter stalactiti gen. nov., sp. nov., a new member of the family Nacardiaceae isolated from a cave.</title>
        <authorList>
            <person name="Kim I.S."/>
        </authorList>
    </citation>
    <scope>NUCLEOTIDE SEQUENCE [LARGE SCALE GENOMIC DNA]</scope>
    <source>
        <strain evidence="6 7">YC2-7</strain>
    </source>
</reference>
<feature type="DNA-binding region" description="H-T-H motif" evidence="4">
    <location>
        <begin position="38"/>
        <end position="57"/>
    </location>
</feature>
<dbReference type="GO" id="GO:0000976">
    <property type="term" value="F:transcription cis-regulatory region binding"/>
    <property type="evidence" value="ECO:0007669"/>
    <property type="project" value="TreeGrafter"/>
</dbReference>
<dbReference type="Proteomes" id="UP000535543">
    <property type="component" value="Unassembled WGS sequence"/>
</dbReference>
<evidence type="ECO:0000256" key="4">
    <source>
        <dbReference type="PROSITE-ProRule" id="PRU00335"/>
    </source>
</evidence>
<dbReference type="AlphaFoldDB" id="A0A848KFM6"/>
<keyword evidence="1" id="KW-0805">Transcription regulation</keyword>
<dbReference type="InterPro" id="IPR001647">
    <property type="entry name" value="HTH_TetR"/>
</dbReference>
<evidence type="ECO:0000256" key="3">
    <source>
        <dbReference type="ARBA" id="ARBA00023163"/>
    </source>
</evidence>
<dbReference type="InterPro" id="IPR050109">
    <property type="entry name" value="HTH-type_TetR-like_transc_reg"/>
</dbReference>
<evidence type="ECO:0000259" key="5">
    <source>
        <dbReference type="PROSITE" id="PS50977"/>
    </source>
</evidence>
<dbReference type="InterPro" id="IPR036271">
    <property type="entry name" value="Tet_transcr_reg_TetR-rel_C_sf"/>
</dbReference>
<dbReference type="InterPro" id="IPR009057">
    <property type="entry name" value="Homeodomain-like_sf"/>
</dbReference>
<dbReference type="PRINTS" id="PR00455">
    <property type="entry name" value="HTHTETR"/>
</dbReference>
<evidence type="ECO:0000256" key="1">
    <source>
        <dbReference type="ARBA" id="ARBA00023015"/>
    </source>
</evidence>